<reference evidence="2 3" key="1">
    <citation type="submission" date="2019-12" db="EMBL/GenBank/DDBJ databases">
        <authorList>
            <person name="Alioto T."/>
            <person name="Alioto T."/>
            <person name="Gomez Garrido J."/>
        </authorList>
    </citation>
    <scope>NUCLEOTIDE SEQUENCE [LARGE SCALE GENOMIC DNA]</scope>
</reference>
<protein>
    <submittedName>
        <fullName evidence="2">Uncharacterized protein</fullName>
    </submittedName>
</protein>
<gene>
    <name evidence="2" type="ORF">OLEA9_A074202</name>
</gene>
<evidence type="ECO:0000256" key="1">
    <source>
        <dbReference type="SAM" id="MobiDB-lite"/>
    </source>
</evidence>
<dbReference type="Proteomes" id="UP000594638">
    <property type="component" value="Unassembled WGS sequence"/>
</dbReference>
<proteinExistence type="predicted"/>
<feature type="region of interest" description="Disordered" evidence="1">
    <location>
        <begin position="47"/>
        <end position="68"/>
    </location>
</feature>
<sequence>MQYHLQRLPGYDKWAIEKETGPHIEAFQDQKEKLGWRIGTVERNNYEESRRARDSNCKSPDRGIFEDV</sequence>
<name>A0A8S0U5F8_OLEEU</name>
<dbReference type="Gramene" id="OE9A074202T1">
    <property type="protein sequence ID" value="OE9A074202C1"/>
    <property type="gene ID" value="OE9A074202"/>
</dbReference>
<evidence type="ECO:0000313" key="3">
    <source>
        <dbReference type="Proteomes" id="UP000594638"/>
    </source>
</evidence>
<dbReference type="OrthoDB" id="278300at2759"/>
<keyword evidence="3" id="KW-1185">Reference proteome</keyword>
<dbReference type="EMBL" id="CACTIH010007477">
    <property type="protein sequence ID" value="CAA3014279.1"/>
    <property type="molecule type" value="Genomic_DNA"/>
</dbReference>
<organism evidence="2 3">
    <name type="scientific">Olea europaea subsp. europaea</name>
    <dbReference type="NCBI Taxonomy" id="158383"/>
    <lineage>
        <taxon>Eukaryota</taxon>
        <taxon>Viridiplantae</taxon>
        <taxon>Streptophyta</taxon>
        <taxon>Embryophyta</taxon>
        <taxon>Tracheophyta</taxon>
        <taxon>Spermatophyta</taxon>
        <taxon>Magnoliopsida</taxon>
        <taxon>eudicotyledons</taxon>
        <taxon>Gunneridae</taxon>
        <taxon>Pentapetalae</taxon>
        <taxon>asterids</taxon>
        <taxon>lamiids</taxon>
        <taxon>Lamiales</taxon>
        <taxon>Oleaceae</taxon>
        <taxon>Oleeae</taxon>
        <taxon>Olea</taxon>
    </lineage>
</organism>
<accession>A0A8S0U5F8</accession>
<dbReference type="AlphaFoldDB" id="A0A8S0U5F8"/>
<evidence type="ECO:0000313" key="2">
    <source>
        <dbReference type="EMBL" id="CAA3014279.1"/>
    </source>
</evidence>
<comment type="caution">
    <text evidence="2">The sequence shown here is derived from an EMBL/GenBank/DDBJ whole genome shotgun (WGS) entry which is preliminary data.</text>
</comment>